<keyword evidence="5" id="KW-1185">Reference proteome</keyword>
<dbReference type="PANTHER" id="PTHR13526:SF8">
    <property type="entry name" value="TRANSCRIPTION FACTOR SPT20 HOMOLOG"/>
    <property type="match status" value="1"/>
</dbReference>
<dbReference type="Pfam" id="PF12090">
    <property type="entry name" value="Spt20_SEP"/>
    <property type="match status" value="1"/>
</dbReference>
<dbReference type="InterPro" id="IPR021950">
    <property type="entry name" value="Spt20"/>
</dbReference>
<name>A0A9R1WP29_LACSA</name>
<evidence type="ECO:0000256" key="1">
    <source>
        <dbReference type="SAM" id="MobiDB-lite"/>
    </source>
</evidence>
<dbReference type="GO" id="GO:0003712">
    <property type="term" value="F:transcription coregulator activity"/>
    <property type="evidence" value="ECO:0000318"/>
    <property type="project" value="GO_Central"/>
</dbReference>
<feature type="compositionally biased region" description="Basic residues" evidence="1">
    <location>
        <begin position="7"/>
        <end position="17"/>
    </location>
</feature>
<gene>
    <name evidence="4" type="ORF">LSAT_V11C100016030</name>
</gene>
<dbReference type="EMBL" id="NBSK02000001">
    <property type="protein sequence ID" value="KAJ0227668.1"/>
    <property type="molecule type" value="Genomic_DNA"/>
</dbReference>
<feature type="compositionally biased region" description="Polar residues" evidence="1">
    <location>
        <begin position="293"/>
        <end position="312"/>
    </location>
</feature>
<evidence type="ECO:0000259" key="2">
    <source>
        <dbReference type="Pfam" id="PF12090"/>
    </source>
</evidence>
<feature type="region of interest" description="Disordered" evidence="1">
    <location>
        <begin position="1"/>
        <end position="57"/>
    </location>
</feature>
<dbReference type="Pfam" id="PF20474">
    <property type="entry name" value="PHL"/>
    <property type="match status" value="1"/>
</dbReference>
<organism evidence="4 5">
    <name type="scientific">Lactuca sativa</name>
    <name type="common">Garden lettuce</name>
    <dbReference type="NCBI Taxonomy" id="4236"/>
    <lineage>
        <taxon>Eukaryota</taxon>
        <taxon>Viridiplantae</taxon>
        <taxon>Streptophyta</taxon>
        <taxon>Embryophyta</taxon>
        <taxon>Tracheophyta</taxon>
        <taxon>Spermatophyta</taxon>
        <taxon>Magnoliopsida</taxon>
        <taxon>eudicotyledons</taxon>
        <taxon>Gunneridae</taxon>
        <taxon>Pentapetalae</taxon>
        <taxon>asterids</taxon>
        <taxon>campanulids</taxon>
        <taxon>Asterales</taxon>
        <taxon>Asteraceae</taxon>
        <taxon>Cichorioideae</taxon>
        <taxon>Cichorieae</taxon>
        <taxon>Lactucinae</taxon>
        <taxon>Lactuca</taxon>
    </lineage>
</organism>
<dbReference type="InterPro" id="IPR046468">
    <property type="entry name" value="Spt20-like_SEP"/>
</dbReference>
<dbReference type="PANTHER" id="PTHR13526">
    <property type="entry name" value="TRANSCRIPTION FACTOR SPT20 HOMOLOG"/>
    <property type="match status" value="1"/>
</dbReference>
<dbReference type="GO" id="GO:0006357">
    <property type="term" value="P:regulation of transcription by RNA polymerase II"/>
    <property type="evidence" value="ECO:0000318"/>
    <property type="project" value="GO_Central"/>
</dbReference>
<comment type="caution">
    <text evidence="4">The sequence shown here is derived from an EMBL/GenBank/DDBJ whole genome shotgun (WGS) entry which is preliminary data.</text>
</comment>
<evidence type="ECO:0000313" key="5">
    <source>
        <dbReference type="Proteomes" id="UP000235145"/>
    </source>
</evidence>
<dbReference type="InterPro" id="IPR046467">
    <property type="entry name" value="PHL_dom"/>
</dbReference>
<feature type="region of interest" description="Disordered" evidence="1">
    <location>
        <begin position="261"/>
        <end position="312"/>
    </location>
</feature>
<reference evidence="4 5" key="1">
    <citation type="journal article" date="2017" name="Nat. Commun.">
        <title>Genome assembly with in vitro proximity ligation data and whole-genome triplication in lettuce.</title>
        <authorList>
            <person name="Reyes-Chin-Wo S."/>
            <person name="Wang Z."/>
            <person name="Yang X."/>
            <person name="Kozik A."/>
            <person name="Arikit S."/>
            <person name="Song C."/>
            <person name="Xia L."/>
            <person name="Froenicke L."/>
            <person name="Lavelle D.O."/>
            <person name="Truco M.J."/>
            <person name="Xia R."/>
            <person name="Zhu S."/>
            <person name="Xu C."/>
            <person name="Xu H."/>
            <person name="Xu X."/>
            <person name="Cox K."/>
            <person name="Korf I."/>
            <person name="Meyers B.C."/>
            <person name="Michelmore R.W."/>
        </authorList>
    </citation>
    <scope>NUCLEOTIDE SEQUENCE [LARGE SCALE GENOMIC DNA]</scope>
    <source>
        <strain evidence="5">cv. Salinas</strain>
        <tissue evidence="4">Seedlings</tissue>
    </source>
</reference>
<accession>A0A9R1WP29</accession>
<dbReference type="Proteomes" id="UP000235145">
    <property type="component" value="Unassembled WGS sequence"/>
</dbReference>
<sequence>MAVSFKVSKKGTRFRLKPKPESPSSALDDNHKVDAPPQLPHIQPPSTRKRSVDDTEDDDDIAGILDAEVSFILNIFPDGYTIKNPSEGNIVHQNAIQNDPKLLFPYDRTSENLFAVSILQSNVVDFLHIFWMIYLSNSVMEQLCARQVRDYREQGVNGLSTVVTPCITKVSLKMSLNNVVKDMDQFSDSSWTYGDLLEAESRILKALKPILCLDPTPNLNRLCKEPTSLKLNLNIPDIRKKRDEVVTVSENQIQGKLDNVNVPEKRPKTSDSLSLIMPPVHGQKGNEDGKLSSMGNVNKRASSKSNHTSVYTNKKQRISSHMDDINAPESRWKNMPVKQEPVGGTQRHHHGQVVAISGVGFSFNVGKEIDKSVFDRFSKLQMLGARVGPNRKKKNMDGYKRSTSFSIPQLFDCLLNDDDNDNSLKDETCRMPLSMSLVGGSMNVCKTRVLKFVKAGYVSQECGLVPKLRTRLMLSQKTSCGTVAVHYGELDDSDDLAEESLLHTLPNTHTADLFAAEFCSQMLREGHHVEGDHVQGGQPNTSPGLLVKTEIHPILESEQQSSLYHQQHLQISSNPVPHLNSNIHHLGDYKGLPPQLQILHQQQQAQNQKKMMMMMMGMGQLTQEQAAAIMANRMILETKTHVTGGQSGNINGFPVMGRHGIGMNSMQRNPYMNQLHLQSLALPPPSIGMPHHPHTSGRMDL</sequence>
<feature type="domain" description="PHL" evidence="3">
    <location>
        <begin position="387"/>
        <end position="535"/>
    </location>
</feature>
<proteinExistence type="predicted"/>
<dbReference type="AlphaFoldDB" id="A0A9R1WP29"/>
<evidence type="ECO:0000313" key="4">
    <source>
        <dbReference type="EMBL" id="KAJ0227668.1"/>
    </source>
</evidence>
<evidence type="ECO:0000259" key="3">
    <source>
        <dbReference type="Pfam" id="PF20474"/>
    </source>
</evidence>
<dbReference type="GO" id="GO:0000124">
    <property type="term" value="C:SAGA complex"/>
    <property type="evidence" value="ECO:0000318"/>
    <property type="project" value="GO_Central"/>
</dbReference>
<feature type="domain" description="Spt20-like SEP" evidence="2">
    <location>
        <begin position="68"/>
        <end position="221"/>
    </location>
</feature>
<protein>
    <submittedName>
        <fullName evidence="4">Uncharacterized protein</fullName>
    </submittedName>
</protein>